<feature type="region of interest" description="Disordered" evidence="1">
    <location>
        <begin position="98"/>
        <end position="154"/>
    </location>
</feature>
<dbReference type="AlphaFoldDB" id="A0AAV0B9U8"/>
<keyword evidence="3" id="KW-1185">Reference proteome</keyword>
<comment type="caution">
    <text evidence="2">The sequence shown here is derived from an EMBL/GenBank/DDBJ whole genome shotgun (WGS) entry which is preliminary data.</text>
</comment>
<dbReference type="Proteomes" id="UP001153365">
    <property type="component" value="Unassembled WGS sequence"/>
</dbReference>
<gene>
    <name evidence="2" type="ORF">PPACK8108_LOCUS16210</name>
</gene>
<evidence type="ECO:0000256" key="1">
    <source>
        <dbReference type="SAM" id="MobiDB-lite"/>
    </source>
</evidence>
<evidence type="ECO:0000313" key="2">
    <source>
        <dbReference type="EMBL" id="CAH7682998.1"/>
    </source>
</evidence>
<feature type="compositionally biased region" description="Polar residues" evidence="1">
    <location>
        <begin position="137"/>
        <end position="154"/>
    </location>
</feature>
<name>A0AAV0B9U8_PHAPC</name>
<proteinExistence type="predicted"/>
<accession>A0AAV0B9U8</accession>
<protein>
    <submittedName>
        <fullName evidence="2">Uncharacterized protein</fullName>
    </submittedName>
</protein>
<dbReference type="EMBL" id="CALTRL010004382">
    <property type="protein sequence ID" value="CAH7682998.1"/>
    <property type="molecule type" value="Genomic_DNA"/>
</dbReference>
<feature type="compositionally biased region" description="Basic and acidic residues" evidence="1">
    <location>
        <begin position="105"/>
        <end position="118"/>
    </location>
</feature>
<reference evidence="2" key="1">
    <citation type="submission" date="2022-06" db="EMBL/GenBank/DDBJ databases">
        <authorList>
            <consortium name="SYNGENTA / RWTH Aachen University"/>
        </authorList>
    </citation>
    <scope>NUCLEOTIDE SEQUENCE</scope>
</reference>
<feature type="region of interest" description="Disordered" evidence="1">
    <location>
        <begin position="1"/>
        <end position="28"/>
    </location>
</feature>
<evidence type="ECO:0000313" key="3">
    <source>
        <dbReference type="Proteomes" id="UP001153365"/>
    </source>
</evidence>
<organism evidence="2 3">
    <name type="scientific">Phakopsora pachyrhizi</name>
    <name type="common">Asian soybean rust disease fungus</name>
    <dbReference type="NCBI Taxonomy" id="170000"/>
    <lineage>
        <taxon>Eukaryota</taxon>
        <taxon>Fungi</taxon>
        <taxon>Dikarya</taxon>
        <taxon>Basidiomycota</taxon>
        <taxon>Pucciniomycotina</taxon>
        <taxon>Pucciniomycetes</taxon>
        <taxon>Pucciniales</taxon>
        <taxon>Phakopsoraceae</taxon>
        <taxon>Phakopsora</taxon>
    </lineage>
</organism>
<sequence>MKATTIKVYSSGQFGGGGERGSRSYRPEPTLLSTTLRDRKEKGFIGWSNQEAEGAKKAISELLQQATEFVDQQASRVPVIDGKNFPATTMTTVAKISFTQEDEEQQRYNKEPLEEEARPGMPAMTVEQQVEPKPSNDRTGNGNSSFNKSQPVWR</sequence>